<dbReference type="AlphaFoldDB" id="A0A1P8K7N7"/>
<dbReference type="Pfam" id="PF06114">
    <property type="entry name" value="Peptidase_M78"/>
    <property type="match status" value="1"/>
</dbReference>
<dbReference type="InterPro" id="IPR052345">
    <property type="entry name" value="Rad_response_metalloprotease"/>
</dbReference>
<dbReference type="EMBL" id="CP019239">
    <property type="protein sequence ID" value="APW42022.1"/>
    <property type="molecule type" value="Genomic_DNA"/>
</dbReference>
<sequence length="283" mass="31858">MEVNLEVDRSDLADTAQPDRLASILIGQVKQQLETLLPLPIEAVAKACGILEIQEMETDAFEGGLIQDEAKSHGYILLRAGRGIQRSRFTIAHELGHFVNLRHVAPPGSDRMLCNKDDLRNSELTSRGQHGMEAQANEFASCLLMPAKEIMAHSSMRGSAEMSRLLELHTLCGVSKEAAARRYAQLHGDDFAVVFSKDGKYIYSIRGGEFPWIDLRKGQELFHKTHARGFNGETGVISDQEDSDAHWWLNDRDAKRWNLWEEVLIQDSGFRMTLVLGEREDNE</sequence>
<dbReference type="Proteomes" id="UP000186110">
    <property type="component" value="Chromosome"/>
</dbReference>
<organism evidence="2 3">
    <name type="scientific">Rhodoferax saidenbachensis</name>
    <dbReference type="NCBI Taxonomy" id="1484693"/>
    <lineage>
        <taxon>Bacteria</taxon>
        <taxon>Pseudomonadati</taxon>
        <taxon>Pseudomonadota</taxon>
        <taxon>Betaproteobacteria</taxon>
        <taxon>Burkholderiales</taxon>
        <taxon>Comamonadaceae</taxon>
        <taxon>Rhodoferax</taxon>
    </lineage>
</organism>
<dbReference type="PANTHER" id="PTHR43236:SF1">
    <property type="entry name" value="BLL7220 PROTEIN"/>
    <property type="match status" value="1"/>
</dbReference>
<feature type="domain" description="IrrE N-terminal-like" evidence="1">
    <location>
        <begin position="73"/>
        <end position="182"/>
    </location>
</feature>
<evidence type="ECO:0000313" key="2">
    <source>
        <dbReference type="EMBL" id="APW42022.1"/>
    </source>
</evidence>
<reference evidence="2 3" key="1">
    <citation type="submission" date="2017-01" db="EMBL/GenBank/DDBJ databases">
        <authorList>
            <person name="Mah S.A."/>
            <person name="Swanson W.J."/>
            <person name="Moy G.W."/>
            <person name="Vacquier V.D."/>
        </authorList>
    </citation>
    <scope>NUCLEOTIDE SEQUENCE [LARGE SCALE GENOMIC DNA]</scope>
    <source>
        <strain evidence="2 3">DSM 22694</strain>
    </source>
</reference>
<protein>
    <recommendedName>
        <fullName evidence="1">IrrE N-terminal-like domain-containing protein</fullName>
    </recommendedName>
</protein>
<gene>
    <name evidence="2" type="ORF">RS694_05380</name>
</gene>
<dbReference type="InterPro" id="IPR010359">
    <property type="entry name" value="IrrE_HExxH"/>
</dbReference>
<evidence type="ECO:0000313" key="3">
    <source>
        <dbReference type="Proteomes" id="UP000186110"/>
    </source>
</evidence>
<name>A0A1P8K7N7_9BURK</name>
<proteinExistence type="predicted"/>
<keyword evidence="3" id="KW-1185">Reference proteome</keyword>
<dbReference type="RefSeq" id="WP_029706123.1">
    <property type="nucleotide sequence ID" value="NZ_CP019239.1"/>
</dbReference>
<dbReference type="Gene3D" id="1.10.10.2910">
    <property type="match status" value="1"/>
</dbReference>
<accession>A0A1P8K7N7</accession>
<evidence type="ECO:0000259" key="1">
    <source>
        <dbReference type="Pfam" id="PF06114"/>
    </source>
</evidence>
<dbReference type="PANTHER" id="PTHR43236">
    <property type="entry name" value="ANTITOXIN HIGA1"/>
    <property type="match status" value="1"/>
</dbReference>
<dbReference type="KEGG" id="rsb:RS694_05380"/>